<comment type="domain">
    <text evidence="13">The last Arg residue of the ACP-binding site is essential for the weak association between ACP/AcpP and FabH.</text>
</comment>
<feature type="region of interest" description="ACP-binding" evidence="13">
    <location>
        <begin position="254"/>
        <end position="258"/>
    </location>
</feature>
<comment type="pathway">
    <text evidence="1 13">Lipid metabolism; fatty acid biosynthesis.</text>
</comment>
<evidence type="ECO:0000256" key="9">
    <source>
        <dbReference type="ARBA" id="ARBA00023160"/>
    </source>
</evidence>
<dbReference type="EMBL" id="AJYK02000029">
    <property type="protein sequence ID" value="OEF27623.1"/>
    <property type="molecule type" value="Genomic_DNA"/>
</dbReference>
<gene>
    <name evidence="13" type="primary">fabH</name>
    <name evidence="16" type="ORF">A1QC_06210</name>
</gene>
<dbReference type="STRING" id="1188252.A1QC_06210"/>
<dbReference type="RefSeq" id="WP_017023674.1">
    <property type="nucleotide sequence ID" value="NZ_AJYK02000029.1"/>
</dbReference>
<dbReference type="HAMAP" id="MF_01815">
    <property type="entry name" value="FabH"/>
    <property type="match status" value="1"/>
</dbReference>
<dbReference type="eggNOG" id="COG0332">
    <property type="taxonomic scope" value="Bacteria"/>
</dbReference>
<evidence type="ECO:0000256" key="4">
    <source>
        <dbReference type="ARBA" id="ARBA00022490"/>
    </source>
</evidence>
<dbReference type="NCBIfam" id="NF006829">
    <property type="entry name" value="PRK09352.1"/>
    <property type="match status" value="1"/>
</dbReference>
<evidence type="ECO:0000256" key="12">
    <source>
        <dbReference type="ARBA" id="ARBA00051096"/>
    </source>
</evidence>
<dbReference type="GO" id="GO:0033818">
    <property type="term" value="F:beta-ketoacyl-acyl-carrier-protein synthase III activity"/>
    <property type="evidence" value="ECO:0007669"/>
    <property type="project" value="UniProtKB-UniRule"/>
</dbReference>
<dbReference type="GO" id="GO:0004315">
    <property type="term" value="F:3-oxoacyl-[acyl-carrier-protein] synthase activity"/>
    <property type="evidence" value="ECO:0007669"/>
    <property type="project" value="InterPro"/>
</dbReference>
<accession>A0A1E5E4E5</accession>
<keyword evidence="10 13" id="KW-0511">Multifunctional enzyme</keyword>
<evidence type="ECO:0000259" key="14">
    <source>
        <dbReference type="Pfam" id="PF08541"/>
    </source>
</evidence>
<dbReference type="NCBIfam" id="TIGR00747">
    <property type="entry name" value="fabH"/>
    <property type="match status" value="1"/>
</dbReference>
<keyword evidence="4 13" id="KW-0963">Cytoplasm</keyword>
<evidence type="ECO:0000256" key="11">
    <source>
        <dbReference type="ARBA" id="ARBA00023315"/>
    </source>
</evidence>
<dbReference type="InterPro" id="IPR013747">
    <property type="entry name" value="ACP_syn_III_C"/>
</dbReference>
<keyword evidence="9 13" id="KW-0275">Fatty acid biosynthesis</keyword>
<dbReference type="Gene3D" id="3.40.47.10">
    <property type="match status" value="1"/>
</dbReference>
<evidence type="ECO:0000256" key="3">
    <source>
        <dbReference type="ARBA" id="ARBA00012333"/>
    </source>
</evidence>
<organism evidence="16 17">
    <name type="scientific">Vibrio rumoiensis 1S-45</name>
    <dbReference type="NCBI Taxonomy" id="1188252"/>
    <lineage>
        <taxon>Bacteria</taxon>
        <taxon>Pseudomonadati</taxon>
        <taxon>Pseudomonadota</taxon>
        <taxon>Gammaproteobacteria</taxon>
        <taxon>Vibrionales</taxon>
        <taxon>Vibrionaceae</taxon>
        <taxon>Vibrio</taxon>
    </lineage>
</organism>
<dbReference type="InterPro" id="IPR004655">
    <property type="entry name" value="FabH"/>
</dbReference>
<dbReference type="Pfam" id="PF08541">
    <property type="entry name" value="ACP_syn_III_C"/>
    <property type="match status" value="1"/>
</dbReference>
<dbReference type="AlphaFoldDB" id="A0A1E5E4E5"/>
<dbReference type="OrthoDB" id="9815506at2"/>
<dbReference type="InterPro" id="IPR016039">
    <property type="entry name" value="Thiolase-like"/>
</dbReference>
<evidence type="ECO:0000256" key="13">
    <source>
        <dbReference type="HAMAP-Rule" id="MF_01815"/>
    </source>
</evidence>
<comment type="subunit">
    <text evidence="13">Homodimer.</text>
</comment>
<comment type="catalytic activity">
    <reaction evidence="12">
        <text>malonyl-[ACP] + acetyl-CoA + H(+) = 3-oxobutanoyl-[ACP] + CO2 + CoA</text>
        <dbReference type="Rhea" id="RHEA:12080"/>
        <dbReference type="Rhea" id="RHEA-COMP:9623"/>
        <dbReference type="Rhea" id="RHEA-COMP:9625"/>
        <dbReference type="ChEBI" id="CHEBI:15378"/>
        <dbReference type="ChEBI" id="CHEBI:16526"/>
        <dbReference type="ChEBI" id="CHEBI:57287"/>
        <dbReference type="ChEBI" id="CHEBI:57288"/>
        <dbReference type="ChEBI" id="CHEBI:78449"/>
        <dbReference type="ChEBI" id="CHEBI:78450"/>
        <dbReference type="EC" id="2.3.1.180"/>
    </reaction>
    <physiologicalReaction direction="left-to-right" evidence="12">
        <dbReference type="Rhea" id="RHEA:12081"/>
    </physiologicalReaction>
</comment>
<dbReference type="UniPathway" id="UPA00094"/>
<dbReference type="GO" id="GO:0005737">
    <property type="term" value="C:cytoplasm"/>
    <property type="evidence" value="ECO:0007669"/>
    <property type="project" value="UniProtKB-SubCell"/>
</dbReference>
<keyword evidence="11 13" id="KW-0012">Acyltransferase</keyword>
<feature type="domain" description="Beta-ketoacyl-[acyl-carrier-protein] synthase III N-terminal" evidence="15">
    <location>
        <begin position="107"/>
        <end position="185"/>
    </location>
</feature>
<evidence type="ECO:0000256" key="8">
    <source>
        <dbReference type="ARBA" id="ARBA00023098"/>
    </source>
</evidence>
<sequence>MANVFAEITGWGKCLPPAVLTNDDLSTFLETSDEWIRSRTGIESRRISHVDTSDLATVAAKNAMQAAGVTAEDIDCIIVATCSPDTLIPNIASKVQSNLGIKMAAAFDLNAACTGFLYGLETATRLIQAGNYRNALVIGAEHLSYYINWTQRDTAVLFGDGAGAVILSRREQDQPVGLQEAALGCDAEGRDILAIPEFGTSMDRFSDENGHWDFNFVGKDIFKRAVRGMSAATQSVLDRSGLEKDEIDCVIPHQANIRIIQTLCDFAGIPQEKAFVNINKYGNTSAATVPIALCEAVEQGFVQPNMNILVAAFGAGLTWGAGMIKWGDRITPIETQTAQLEPCDKTALQLLEEAIEHCKSYQK</sequence>
<keyword evidence="6 13" id="KW-0808">Transferase</keyword>
<evidence type="ECO:0000256" key="10">
    <source>
        <dbReference type="ARBA" id="ARBA00023268"/>
    </source>
</evidence>
<dbReference type="SUPFAM" id="SSF53901">
    <property type="entry name" value="Thiolase-like"/>
    <property type="match status" value="1"/>
</dbReference>
<dbReference type="EC" id="2.3.1.180" evidence="3 13"/>
<reference evidence="16 17" key="1">
    <citation type="journal article" date="2012" name="Science">
        <title>Ecological populations of bacteria act as socially cohesive units of antibiotic production and resistance.</title>
        <authorList>
            <person name="Cordero O.X."/>
            <person name="Wildschutte H."/>
            <person name="Kirkup B."/>
            <person name="Proehl S."/>
            <person name="Ngo L."/>
            <person name="Hussain F."/>
            <person name="Le Roux F."/>
            <person name="Mincer T."/>
            <person name="Polz M.F."/>
        </authorList>
    </citation>
    <scope>NUCLEOTIDE SEQUENCE [LARGE SCALE GENOMIC DNA]</scope>
    <source>
        <strain evidence="16 17">1S-45</strain>
    </source>
</reference>
<evidence type="ECO:0000259" key="15">
    <source>
        <dbReference type="Pfam" id="PF08545"/>
    </source>
</evidence>
<proteinExistence type="inferred from homology"/>
<feature type="active site" evidence="13">
    <location>
        <position position="253"/>
    </location>
</feature>
<evidence type="ECO:0000256" key="1">
    <source>
        <dbReference type="ARBA" id="ARBA00005194"/>
    </source>
</evidence>
<evidence type="ECO:0000256" key="2">
    <source>
        <dbReference type="ARBA" id="ARBA00008642"/>
    </source>
</evidence>
<feature type="active site" evidence="13">
    <location>
        <position position="283"/>
    </location>
</feature>
<dbReference type="PANTHER" id="PTHR43091:SF2">
    <property type="entry name" value="BETA-KETOACYL-[ACYL-CARRIER-PROTEIN] SYNTHASE III 2"/>
    <property type="match status" value="1"/>
</dbReference>
<keyword evidence="7 13" id="KW-0276">Fatty acid metabolism</keyword>
<dbReference type="FunFam" id="3.40.47.10:FF:000004">
    <property type="entry name" value="3-oxoacyl-[acyl-carrier-protein] synthase 3"/>
    <property type="match status" value="1"/>
</dbReference>
<evidence type="ECO:0000313" key="16">
    <source>
        <dbReference type="EMBL" id="OEF27623.1"/>
    </source>
</evidence>
<dbReference type="GO" id="GO:0006633">
    <property type="term" value="P:fatty acid biosynthetic process"/>
    <property type="evidence" value="ECO:0007669"/>
    <property type="project" value="UniProtKB-UniRule"/>
</dbReference>
<feature type="active site" evidence="13">
    <location>
        <position position="113"/>
    </location>
</feature>
<name>A0A1E5E4E5_9VIBR</name>
<comment type="subcellular location">
    <subcellularLocation>
        <location evidence="13">Cytoplasm</location>
    </subcellularLocation>
</comment>
<dbReference type="Proteomes" id="UP000094070">
    <property type="component" value="Unassembled WGS sequence"/>
</dbReference>
<evidence type="ECO:0000256" key="5">
    <source>
        <dbReference type="ARBA" id="ARBA00022516"/>
    </source>
</evidence>
<comment type="similarity">
    <text evidence="2 13">Belongs to the thiolase-like superfamily. FabH family.</text>
</comment>
<dbReference type="CDD" id="cd00830">
    <property type="entry name" value="KAS_III"/>
    <property type="match status" value="1"/>
</dbReference>
<keyword evidence="5 13" id="KW-0444">Lipid biosynthesis</keyword>
<dbReference type="Pfam" id="PF08545">
    <property type="entry name" value="ACP_syn_III"/>
    <property type="match status" value="1"/>
</dbReference>
<keyword evidence="8 13" id="KW-0443">Lipid metabolism</keyword>
<protein>
    <recommendedName>
        <fullName evidence="3 13">Beta-ketoacyl-[acyl-carrier-protein] synthase III</fullName>
        <shortName evidence="13">Beta-ketoacyl-ACP synthase III</shortName>
        <shortName evidence="13">KAS III</shortName>
        <ecNumber evidence="3 13">2.3.1.180</ecNumber>
    </recommendedName>
    <alternativeName>
        <fullName evidence="13">3-oxoacyl-[acyl-carrier-protein] synthase 3</fullName>
    </alternativeName>
    <alternativeName>
        <fullName evidence="13">3-oxoacyl-[acyl-carrier-protein] synthase III</fullName>
    </alternativeName>
</protein>
<dbReference type="PANTHER" id="PTHR43091">
    <property type="entry name" value="3-OXOACYL-[ACYL-CARRIER-PROTEIN] SYNTHASE"/>
    <property type="match status" value="1"/>
</dbReference>
<comment type="caution">
    <text evidence="16">The sequence shown here is derived from an EMBL/GenBank/DDBJ whole genome shotgun (WGS) entry which is preliminary data.</text>
</comment>
<feature type="domain" description="Beta-ketoacyl-[acyl-carrier-protein] synthase III C-terminal" evidence="14">
    <location>
        <begin position="237"/>
        <end position="326"/>
    </location>
</feature>
<evidence type="ECO:0000313" key="17">
    <source>
        <dbReference type="Proteomes" id="UP000094070"/>
    </source>
</evidence>
<dbReference type="InterPro" id="IPR013751">
    <property type="entry name" value="ACP_syn_III_N"/>
</dbReference>
<comment type="function">
    <text evidence="13">Catalyzes the condensation reaction of fatty acid synthesis by the addition to an acyl acceptor of two carbons from malonyl-ACP. Catalyzes the first condensation reaction which initiates fatty acid synthesis and may therefore play a role in governing the total rate of fatty acid production. Possesses both acetoacetyl-ACP synthase and acetyl transacylase activities. Its substrate specificity determines the biosynthesis of branched-chain and/or straight-chain of fatty acids.</text>
</comment>
<evidence type="ECO:0000256" key="6">
    <source>
        <dbReference type="ARBA" id="ARBA00022679"/>
    </source>
</evidence>
<keyword evidence="17" id="KW-1185">Reference proteome</keyword>
<evidence type="ECO:0000256" key="7">
    <source>
        <dbReference type="ARBA" id="ARBA00022832"/>
    </source>
</evidence>